<dbReference type="Pfam" id="PF00254">
    <property type="entry name" value="FKBP_C"/>
    <property type="match status" value="1"/>
</dbReference>
<dbReference type="SUPFAM" id="SSF54534">
    <property type="entry name" value="FKBP-like"/>
    <property type="match status" value="2"/>
</dbReference>
<evidence type="ECO:0000256" key="3">
    <source>
        <dbReference type="ARBA" id="ARBA00013194"/>
    </source>
</evidence>
<keyword evidence="10" id="KW-1185">Reference proteome</keyword>
<dbReference type="InterPro" id="IPR046357">
    <property type="entry name" value="PPIase_dom_sf"/>
</dbReference>
<keyword evidence="7" id="KW-0732">Signal</keyword>
<dbReference type="GO" id="GO:0003755">
    <property type="term" value="F:peptidyl-prolyl cis-trans isomerase activity"/>
    <property type="evidence" value="ECO:0007669"/>
    <property type="project" value="UniProtKB-KW"/>
</dbReference>
<evidence type="ECO:0000256" key="7">
    <source>
        <dbReference type="SAM" id="SignalP"/>
    </source>
</evidence>
<dbReference type="PROSITE" id="PS51257">
    <property type="entry name" value="PROKAR_LIPOPROTEIN"/>
    <property type="match status" value="1"/>
</dbReference>
<evidence type="ECO:0000256" key="5">
    <source>
        <dbReference type="ARBA" id="ARBA00023235"/>
    </source>
</evidence>
<feature type="signal peptide" evidence="7">
    <location>
        <begin position="1"/>
        <end position="22"/>
    </location>
</feature>
<dbReference type="eggNOG" id="COG0545">
    <property type="taxonomic scope" value="Bacteria"/>
</dbReference>
<dbReference type="InterPro" id="IPR001179">
    <property type="entry name" value="PPIase_FKBP_dom"/>
</dbReference>
<keyword evidence="4 6" id="KW-0697">Rotamase</keyword>
<dbReference type="STRING" id="153721.MYP_1760"/>
<gene>
    <name evidence="9" type="ORF">MYP_1760</name>
</gene>
<sequence length="321" mass="34961">MLKKSVAAVGLCILAASGILSSCDGYKKTENGLKYKIVKDSTGGKNVEVGSVALVQMSYQNEKDTFSTAKQNYGNPIDILVSESPFKGSLEEGLALLSEGDSAIFMVSSDSLYQKRFNTEMPKEIKPGSFTTFNVKVVKVYTKSEVAAEREKYRKQQQEMNKQQMAMVDDYISKMLDSASVKTQLKTDNAIIDKKLKSENITAQRTKYGVSYVITKDANSPLITKGDTVTVEYTGKLLDGTTFDSSVGKDPFTVVVGLGRVIPGWEDALQVLGKGDKATIFIPSPLGYGKSGIPDPANKGKFLIPKNAPLVFDIEVLDVKK</sequence>
<keyword evidence="5 6" id="KW-0413">Isomerase</keyword>
<dbReference type="Gene3D" id="3.10.50.40">
    <property type="match status" value="2"/>
</dbReference>
<comment type="caution">
    <text evidence="9">The sequence shown here is derived from an EMBL/GenBank/DDBJ whole genome shotgun (WGS) entry which is preliminary data.</text>
</comment>
<dbReference type="PROSITE" id="PS50059">
    <property type="entry name" value="FKBP_PPIASE"/>
    <property type="match status" value="1"/>
</dbReference>
<dbReference type="Proteomes" id="UP000030185">
    <property type="component" value="Unassembled WGS sequence"/>
</dbReference>
<dbReference type="RefSeq" id="WP_045461588.1">
    <property type="nucleotide sequence ID" value="NZ_BBLT01000003.1"/>
</dbReference>
<organism evidence="9 10">
    <name type="scientific">Sporocytophaga myxococcoides</name>
    <dbReference type="NCBI Taxonomy" id="153721"/>
    <lineage>
        <taxon>Bacteria</taxon>
        <taxon>Pseudomonadati</taxon>
        <taxon>Bacteroidota</taxon>
        <taxon>Cytophagia</taxon>
        <taxon>Cytophagales</taxon>
        <taxon>Cytophagaceae</taxon>
        <taxon>Sporocytophaga</taxon>
    </lineage>
</organism>
<evidence type="ECO:0000259" key="8">
    <source>
        <dbReference type="PROSITE" id="PS50059"/>
    </source>
</evidence>
<accession>A0A098LDK9</accession>
<dbReference type="PANTHER" id="PTHR43811">
    <property type="entry name" value="FKBP-TYPE PEPTIDYL-PROLYL CIS-TRANS ISOMERASE FKPA"/>
    <property type="match status" value="1"/>
</dbReference>
<feature type="domain" description="PPIase FKBP-type" evidence="8">
    <location>
        <begin position="226"/>
        <end position="320"/>
    </location>
</feature>
<evidence type="ECO:0000256" key="4">
    <source>
        <dbReference type="ARBA" id="ARBA00023110"/>
    </source>
</evidence>
<evidence type="ECO:0000256" key="2">
    <source>
        <dbReference type="ARBA" id="ARBA00006577"/>
    </source>
</evidence>
<evidence type="ECO:0000313" key="9">
    <source>
        <dbReference type="EMBL" id="GAL84532.1"/>
    </source>
</evidence>
<dbReference type="OrthoDB" id="9814548at2"/>
<evidence type="ECO:0000256" key="1">
    <source>
        <dbReference type="ARBA" id="ARBA00000971"/>
    </source>
</evidence>
<proteinExistence type="inferred from homology"/>
<comment type="catalytic activity">
    <reaction evidence="1 6">
        <text>[protein]-peptidylproline (omega=180) = [protein]-peptidylproline (omega=0)</text>
        <dbReference type="Rhea" id="RHEA:16237"/>
        <dbReference type="Rhea" id="RHEA-COMP:10747"/>
        <dbReference type="Rhea" id="RHEA-COMP:10748"/>
        <dbReference type="ChEBI" id="CHEBI:83833"/>
        <dbReference type="ChEBI" id="CHEBI:83834"/>
        <dbReference type="EC" id="5.2.1.8"/>
    </reaction>
</comment>
<dbReference type="PANTHER" id="PTHR43811:SF19">
    <property type="entry name" value="39 KDA FK506-BINDING NUCLEAR PROTEIN"/>
    <property type="match status" value="1"/>
</dbReference>
<comment type="similarity">
    <text evidence="2">Belongs to the FKBP-type PPIase family.</text>
</comment>
<dbReference type="AlphaFoldDB" id="A0A098LDK9"/>
<evidence type="ECO:0000313" key="10">
    <source>
        <dbReference type="Proteomes" id="UP000030185"/>
    </source>
</evidence>
<dbReference type="EC" id="5.2.1.8" evidence="3 6"/>
<feature type="chain" id="PRO_5001937243" description="peptidylprolyl isomerase" evidence="7">
    <location>
        <begin position="23"/>
        <end position="321"/>
    </location>
</feature>
<dbReference type="EMBL" id="BBLT01000003">
    <property type="protein sequence ID" value="GAL84532.1"/>
    <property type="molecule type" value="Genomic_DNA"/>
</dbReference>
<reference evidence="9 10" key="1">
    <citation type="submission" date="2014-09" db="EMBL/GenBank/DDBJ databases">
        <title>Sporocytophaga myxococcoides PG-01 genome sequencing.</title>
        <authorList>
            <person name="Liu L."/>
            <person name="Gao P.J."/>
            <person name="Chen G.J."/>
            <person name="Wang L.S."/>
        </authorList>
    </citation>
    <scope>NUCLEOTIDE SEQUENCE [LARGE SCALE GENOMIC DNA]</scope>
    <source>
        <strain evidence="9 10">PG-01</strain>
    </source>
</reference>
<evidence type="ECO:0000256" key="6">
    <source>
        <dbReference type="PROSITE-ProRule" id="PRU00277"/>
    </source>
</evidence>
<protein>
    <recommendedName>
        <fullName evidence="3 6">peptidylprolyl isomerase</fullName>
        <ecNumber evidence="3 6">5.2.1.8</ecNumber>
    </recommendedName>
</protein>
<name>A0A098LDK9_9BACT</name>